<evidence type="ECO:0000256" key="8">
    <source>
        <dbReference type="ARBA" id="ARBA00029784"/>
    </source>
</evidence>
<feature type="domain" description="Exportin-1/Importin-beta-like" evidence="11">
    <location>
        <begin position="106"/>
        <end position="254"/>
    </location>
</feature>
<accession>A0AAD9MZG3</accession>
<dbReference type="EMBL" id="JAODUP010000487">
    <property type="protein sequence ID" value="KAK2148689.1"/>
    <property type="molecule type" value="Genomic_DNA"/>
</dbReference>
<evidence type="ECO:0000256" key="4">
    <source>
        <dbReference type="ARBA" id="ARBA00022490"/>
    </source>
</evidence>
<dbReference type="PANTHER" id="PTHR15952">
    <property type="entry name" value="EXPORTIN-T/LOS1"/>
    <property type="match status" value="1"/>
</dbReference>
<keyword evidence="14" id="KW-1185">Reference proteome</keyword>
<dbReference type="InterPro" id="IPR040017">
    <property type="entry name" value="XPOT"/>
</dbReference>
<evidence type="ECO:0000256" key="5">
    <source>
        <dbReference type="ARBA" id="ARBA00022555"/>
    </source>
</evidence>
<dbReference type="FunFam" id="1.25.10.10:FF:000105">
    <property type="entry name" value="Exportin for tRNA"/>
    <property type="match status" value="1"/>
</dbReference>
<dbReference type="InterPro" id="IPR016024">
    <property type="entry name" value="ARM-type_fold"/>
</dbReference>
<dbReference type="Pfam" id="PF19282">
    <property type="entry name" value="Exportin-T"/>
    <property type="match status" value="1"/>
</dbReference>
<feature type="domain" description="Exportin-T C-terminal" evidence="12">
    <location>
        <begin position="331"/>
        <end position="956"/>
    </location>
</feature>
<evidence type="ECO:0000259" key="11">
    <source>
        <dbReference type="Pfam" id="PF08389"/>
    </source>
</evidence>
<evidence type="ECO:0000256" key="3">
    <source>
        <dbReference type="ARBA" id="ARBA00022448"/>
    </source>
</evidence>
<dbReference type="InterPro" id="IPR045546">
    <property type="entry name" value="Exportin-T_C"/>
</dbReference>
<evidence type="ECO:0000256" key="1">
    <source>
        <dbReference type="ARBA" id="ARBA00004496"/>
    </source>
</evidence>
<comment type="similarity">
    <text evidence="10">Belongs to the exportin family.</text>
</comment>
<dbReference type="GO" id="GO:0005737">
    <property type="term" value="C:cytoplasm"/>
    <property type="evidence" value="ECO:0007669"/>
    <property type="project" value="UniProtKB-SubCell"/>
</dbReference>
<keyword evidence="4 10" id="KW-0963">Cytoplasm</keyword>
<dbReference type="Proteomes" id="UP001208570">
    <property type="component" value="Unassembled WGS sequence"/>
</dbReference>
<dbReference type="PANTHER" id="PTHR15952:SF11">
    <property type="entry name" value="EXPORTIN-T"/>
    <property type="match status" value="1"/>
</dbReference>
<comment type="caution">
    <text evidence="13">The sequence shown here is derived from an EMBL/GenBank/DDBJ whole genome shotgun (WGS) entry which is preliminary data.</text>
</comment>
<dbReference type="AlphaFoldDB" id="A0AAD9MZG3"/>
<evidence type="ECO:0000313" key="13">
    <source>
        <dbReference type="EMBL" id="KAK2148689.1"/>
    </source>
</evidence>
<dbReference type="Gene3D" id="1.25.10.10">
    <property type="entry name" value="Leucine-rich Repeat Variant"/>
    <property type="match status" value="1"/>
</dbReference>
<dbReference type="GO" id="GO:0000049">
    <property type="term" value="F:tRNA binding"/>
    <property type="evidence" value="ECO:0007669"/>
    <property type="project" value="UniProtKB-UniRule"/>
</dbReference>
<sequence length="986" mass="112630">MLCEIVMDEQALLGLNPLADGTTQQQTLQYFEQLKSSADGWQLCATALTSGTYTSNDHVKFFCFQVVEDFFKKSYPDANTDVTQNVKTFLLTWLQQQSCGPAQDKSFIRNKAAQVFSLAFIIDYPSRWPGFFMDLIQTLQWGPRAVDMYLRILLAIDSEVVDREITHTAMENERNTLIKDTMRVQCVTDLVDSWYQIISNYEDSNTEVTCLCLEVIGAYVSWIDLSLVANDRFVGILLRFMAKPLLRESSCDCIHEIILKGMDPLGKTKLIESFITVLDSAGLLNTLEDNEGDYLSKLGKLINGIGLQLIQCWQKLFKSKELSSADVPLKALEHKVPLMFRFLRHEDDDVSGSVIQFAHDYISLLKQLPCVSEQQKQNVKDLLFIIMQKMKYDESYSFDHEGEDEAMFEEYRKELKIIFNNIGALDSELVLTAVHNLFAQTLTHWQNKQFQDVEIVTTLLYMMAEALPATHSGQYFMGDKTKVSTLQEMMRLLVSSRVSCFQHPAVVMQFFETVVRYDKFFTAEPQYVPDVLMAFLDERGLHNPSAHIRSRTAYLFSRFVRTVNKSLLQDCLEEILCRLSDLLVLNSPDNGLKCHLSGEDQLFIYETAGVFVVQSNFPPEKKIELMRQLLAPIVSKFDILLQQMLSESDDTKQMAYAQCLSQAMAFASRVSKGFSSNLTMKQCGLIEPFTEILKIFLHALDVPVHRSLLQMGVRQYLHRMVVCMQDEILPYIPMAMENLLKNPDAKELHDFIPLINQLVMKFKKQIAPFLQESFMPIVRTIFHVLSLPCDTRDQVAANERKLLQRGYFSFIATVVNNNVTEVLQNQDPANLSRVLMTVIEGAVEIPDPQTQKLCFSILKRLVEVWGGSNVLSGFDDVTYKQIVPACFMAPMKTSFDLADGQTILVLNECAACLKAVSDKKGDDFYQISPVYIPTNLKSKPRDYTDLLSNDEVRFKNLQELLQGILHSGSFMTLGRLRYTWICVRIF</sequence>
<keyword evidence="3 10" id="KW-0813">Transport</keyword>
<evidence type="ECO:0000256" key="2">
    <source>
        <dbReference type="ARBA" id="ARBA00018928"/>
    </source>
</evidence>
<evidence type="ECO:0000256" key="9">
    <source>
        <dbReference type="ARBA" id="ARBA00032199"/>
    </source>
</evidence>
<proteinExistence type="inferred from homology"/>
<evidence type="ECO:0000256" key="6">
    <source>
        <dbReference type="ARBA" id="ARBA00022884"/>
    </source>
</evidence>
<dbReference type="GO" id="GO:0071528">
    <property type="term" value="P:tRNA re-export from nucleus"/>
    <property type="evidence" value="ECO:0007669"/>
    <property type="project" value="UniProtKB-UniRule"/>
</dbReference>
<dbReference type="GO" id="GO:0016363">
    <property type="term" value="C:nuclear matrix"/>
    <property type="evidence" value="ECO:0007669"/>
    <property type="project" value="TreeGrafter"/>
</dbReference>
<evidence type="ECO:0000313" key="14">
    <source>
        <dbReference type="Proteomes" id="UP001208570"/>
    </source>
</evidence>
<name>A0AAD9MZG3_9ANNE</name>
<comment type="subcellular location">
    <subcellularLocation>
        <location evidence="1 10">Cytoplasm</location>
    </subcellularLocation>
    <subcellularLocation>
        <location evidence="10">Nucleus</location>
    </subcellularLocation>
    <text evidence="10">Shuttles between the nucleus and the cytoplasm.</text>
</comment>
<dbReference type="SUPFAM" id="SSF48371">
    <property type="entry name" value="ARM repeat"/>
    <property type="match status" value="1"/>
</dbReference>
<protein>
    <recommendedName>
        <fullName evidence="2 10">Exportin-T</fullName>
    </recommendedName>
    <alternativeName>
        <fullName evidence="8 10">Exportin(tRNA)</fullName>
    </alternativeName>
    <alternativeName>
        <fullName evidence="9 10">tRNA exportin</fullName>
    </alternativeName>
</protein>
<dbReference type="InterPro" id="IPR011989">
    <property type="entry name" value="ARM-like"/>
</dbReference>
<dbReference type="Pfam" id="PF08389">
    <property type="entry name" value="Xpo1"/>
    <property type="match status" value="1"/>
</dbReference>
<reference evidence="13" key="1">
    <citation type="journal article" date="2023" name="Mol. Biol. Evol.">
        <title>Third-Generation Sequencing Reveals the Adaptive Role of the Epigenome in Three Deep-Sea Polychaetes.</title>
        <authorList>
            <person name="Perez M."/>
            <person name="Aroh O."/>
            <person name="Sun Y."/>
            <person name="Lan Y."/>
            <person name="Juniper S.K."/>
            <person name="Young C.R."/>
            <person name="Angers B."/>
            <person name="Qian P.Y."/>
        </authorList>
    </citation>
    <scope>NUCLEOTIDE SEQUENCE</scope>
    <source>
        <strain evidence="13">P08H-3</strain>
    </source>
</reference>
<evidence type="ECO:0000256" key="10">
    <source>
        <dbReference type="RuleBase" id="RU366037"/>
    </source>
</evidence>
<keyword evidence="5 10" id="KW-0820">tRNA-binding</keyword>
<comment type="function">
    <text evidence="10">tRNA nucleus export receptor which facilitates tRNA translocation across the nuclear pore complex.</text>
</comment>
<evidence type="ECO:0000256" key="7">
    <source>
        <dbReference type="ARBA" id="ARBA00023242"/>
    </source>
</evidence>
<dbReference type="GO" id="GO:0005643">
    <property type="term" value="C:nuclear pore"/>
    <property type="evidence" value="ECO:0007669"/>
    <property type="project" value="TreeGrafter"/>
</dbReference>
<keyword evidence="6 10" id="KW-0694">RNA-binding</keyword>
<organism evidence="13 14">
    <name type="scientific">Paralvinella palmiformis</name>
    <dbReference type="NCBI Taxonomy" id="53620"/>
    <lineage>
        <taxon>Eukaryota</taxon>
        <taxon>Metazoa</taxon>
        <taxon>Spiralia</taxon>
        <taxon>Lophotrochozoa</taxon>
        <taxon>Annelida</taxon>
        <taxon>Polychaeta</taxon>
        <taxon>Sedentaria</taxon>
        <taxon>Canalipalpata</taxon>
        <taxon>Terebellida</taxon>
        <taxon>Terebelliformia</taxon>
        <taxon>Alvinellidae</taxon>
        <taxon>Paralvinella</taxon>
    </lineage>
</organism>
<dbReference type="InterPro" id="IPR013598">
    <property type="entry name" value="Exportin-1/Importin-b-like"/>
</dbReference>
<gene>
    <name evidence="13" type="ORF">LSH36_487g04031</name>
</gene>
<dbReference type="GO" id="GO:0031267">
    <property type="term" value="F:small GTPase binding"/>
    <property type="evidence" value="ECO:0007669"/>
    <property type="project" value="InterPro"/>
</dbReference>
<evidence type="ECO:0000259" key="12">
    <source>
        <dbReference type="Pfam" id="PF19282"/>
    </source>
</evidence>
<keyword evidence="7 10" id="KW-0539">Nucleus</keyword>